<dbReference type="OrthoDB" id="8439881at2"/>
<sequence length="435" mass="45442">MGGSFDNKGGGDQAGKRPTPTIEGTATEVSVEPEAQEANKGANENEERDQSEVKDEAAEDANVLPPNDGDEAKTTGEDEHPAETNKPRDGGRRSFGAVLLAAVTSFLTHATAGLIGGLAVLAAIAWGYLPMSAPADAPDLAPLEGRIAKLEASPQTPDNREAIEKLETRVADLETKASGTPPELAALTDRVAQLETSLKSMAEAAKDGGSVADAAAISQQINEAEKRLDEKIETALAEARTGAETDTTAIDSLKKELADIAAKLKALTEAELGSEEAAQLLPEIAVLDERLRKIESTLPQLLEAVDEDINDTKRATLAIAFANLRAAVDDGRPYADELAALTQLSPGTGDFGSLLDYEDTGIPTMRALTASFEGAREDALSTQQSSGDASIIDRLLGSAESLVKIRRIDEAAEGDQPDAVLARAGAKLEQGDLGA</sequence>
<feature type="region of interest" description="Disordered" evidence="2">
    <location>
        <begin position="1"/>
        <end position="92"/>
    </location>
</feature>
<feature type="compositionally biased region" description="Basic and acidic residues" evidence="2">
    <location>
        <begin position="43"/>
        <end position="56"/>
    </location>
</feature>
<name>A0A1E3WEC5_9HYPH</name>
<feature type="compositionally biased region" description="Gly residues" evidence="2">
    <location>
        <begin position="1"/>
        <end position="13"/>
    </location>
</feature>
<dbReference type="Proteomes" id="UP000095042">
    <property type="component" value="Unassembled WGS sequence"/>
</dbReference>
<comment type="caution">
    <text evidence="4">The sequence shown here is derived from an EMBL/GenBank/DDBJ whole genome shotgun (WGS) entry which is preliminary data.</text>
</comment>
<gene>
    <name evidence="4" type="ORF">AUC71_05420</name>
</gene>
<reference evidence="4 5" key="1">
    <citation type="journal article" date="2016" name="Environ. Microbiol.">
        <title>New Methyloceanibacter diversity from North Sea sediments includes methanotroph containing solely the soluble methane monooxygenase.</title>
        <authorList>
            <person name="Vekeman B."/>
            <person name="Kerckhof F.M."/>
            <person name="Cremers G."/>
            <person name="de Vos P."/>
            <person name="Vandamme P."/>
            <person name="Boon N."/>
            <person name="Op den Camp H.J."/>
            <person name="Heylen K."/>
        </authorList>
    </citation>
    <scope>NUCLEOTIDE SEQUENCE [LARGE SCALE GENOMIC DNA]</scope>
    <source>
        <strain evidence="4 5">R-67177</strain>
    </source>
</reference>
<evidence type="ECO:0008006" key="6">
    <source>
        <dbReference type="Google" id="ProtNLM"/>
    </source>
</evidence>
<proteinExistence type="predicted"/>
<dbReference type="AlphaFoldDB" id="A0A1E3WEC5"/>
<keyword evidence="1" id="KW-0175">Coiled coil</keyword>
<evidence type="ECO:0000256" key="2">
    <source>
        <dbReference type="SAM" id="MobiDB-lite"/>
    </source>
</evidence>
<feature type="non-terminal residue" evidence="4">
    <location>
        <position position="435"/>
    </location>
</feature>
<protein>
    <recommendedName>
        <fullName evidence="6">Phage tail protein</fullName>
    </recommendedName>
</protein>
<evidence type="ECO:0000313" key="5">
    <source>
        <dbReference type="Proteomes" id="UP000095042"/>
    </source>
</evidence>
<dbReference type="Gene3D" id="1.10.287.1490">
    <property type="match status" value="1"/>
</dbReference>
<keyword evidence="3" id="KW-0812">Transmembrane</keyword>
<keyword evidence="3" id="KW-0472">Membrane</keyword>
<keyword evidence="5" id="KW-1185">Reference proteome</keyword>
<feature type="compositionally biased region" description="Basic and acidic residues" evidence="2">
    <location>
        <begin position="70"/>
        <end position="92"/>
    </location>
</feature>
<evidence type="ECO:0000256" key="1">
    <source>
        <dbReference type="SAM" id="Coils"/>
    </source>
</evidence>
<organism evidence="4 5">
    <name type="scientific">Methyloceanibacter marginalis</name>
    <dbReference type="NCBI Taxonomy" id="1774971"/>
    <lineage>
        <taxon>Bacteria</taxon>
        <taxon>Pseudomonadati</taxon>
        <taxon>Pseudomonadota</taxon>
        <taxon>Alphaproteobacteria</taxon>
        <taxon>Hyphomicrobiales</taxon>
        <taxon>Hyphomicrobiaceae</taxon>
        <taxon>Methyloceanibacter</taxon>
    </lineage>
</organism>
<keyword evidence="3" id="KW-1133">Transmembrane helix</keyword>
<dbReference type="EMBL" id="LPWD01000005">
    <property type="protein sequence ID" value="ODS04169.1"/>
    <property type="molecule type" value="Genomic_DNA"/>
</dbReference>
<feature type="coiled-coil region" evidence="1">
    <location>
        <begin position="184"/>
        <end position="270"/>
    </location>
</feature>
<accession>A0A1E3WEC5</accession>
<evidence type="ECO:0000256" key="3">
    <source>
        <dbReference type="SAM" id="Phobius"/>
    </source>
</evidence>
<evidence type="ECO:0000313" key="4">
    <source>
        <dbReference type="EMBL" id="ODS04169.1"/>
    </source>
</evidence>
<feature type="transmembrane region" description="Helical" evidence="3">
    <location>
        <begin position="95"/>
        <end position="128"/>
    </location>
</feature>